<feature type="transmembrane region" description="Helical" evidence="1">
    <location>
        <begin position="318"/>
        <end position="351"/>
    </location>
</feature>
<dbReference type="Proteomes" id="UP000178254">
    <property type="component" value="Unassembled WGS sequence"/>
</dbReference>
<feature type="transmembrane region" description="Helical" evidence="1">
    <location>
        <begin position="288"/>
        <end position="306"/>
    </location>
</feature>
<accession>A0A1F6PCY5</accession>
<keyword evidence="1" id="KW-0472">Membrane</keyword>
<dbReference type="STRING" id="1798709.A2538_03890"/>
<gene>
    <name evidence="2" type="ORF">A2538_03890</name>
</gene>
<feature type="transmembrane region" description="Helical" evidence="1">
    <location>
        <begin position="489"/>
        <end position="510"/>
    </location>
</feature>
<comment type="caution">
    <text evidence="2">The sequence shown here is derived from an EMBL/GenBank/DDBJ whole genome shotgun (WGS) entry which is preliminary data.</text>
</comment>
<proteinExistence type="predicted"/>
<feature type="transmembrane region" description="Helical" evidence="1">
    <location>
        <begin position="200"/>
        <end position="217"/>
    </location>
</feature>
<keyword evidence="1" id="KW-0812">Transmembrane</keyword>
<feature type="transmembrane region" description="Helical" evidence="1">
    <location>
        <begin position="65"/>
        <end position="87"/>
    </location>
</feature>
<name>A0A1F6PCY5_9BACT</name>
<organism evidence="2 3">
    <name type="scientific">Candidatus Magasanikbacteria bacterium RIFOXYD2_FULL_41_14</name>
    <dbReference type="NCBI Taxonomy" id="1798709"/>
    <lineage>
        <taxon>Bacteria</taxon>
        <taxon>Candidatus Magasanikiibacteriota</taxon>
    </lineage>
</organism>
<evidence type="ECO:0008006" key="4">
    <source>
        <dbReference type="Google" id="ProtNLM"/>
    </source>
</evidence>
<feature type="transmembrane region" description="Helical" evidence="1">
    <location>
        <begin position="176"/>
        <end position="193"/>
    </location>
</feature>
<feature type="transmembrane region" description="Helical" evidence="1">
    <location>
        <begin position="363"/>
        <end position="392"/>
    </location>
</feature>
<sequence length="732" mass="82748">MEDAFSVKRLLGLFFICALLFVLLFLGVPTWQKSAIFLVYWFFTAKWWRQVLITRFDFSASAMRVRLLGALGALMVSGWIIGLTLYFYHFTPLAMALGLFVAGLLPVLFWRDFDEKEEIISWFNNNFKILQEFPRHKGGVILYIFLWLISARLLFAIHPVAVAGLVTPWQVLPTAYLYWFGAATFVLGLLCFARLPSKMVLLLLSAHLFLLVSYLPATHSYFYNADLWRHLAQELNLADGNNFATVSVQATNFWQKLDIGQLAYSQFWSFGVMAKAFFNFDLMTFNRWFGPILWSLFFPILAYEWGRALKWKKTESLFLVWLSFLPFGLQIAGATTLPVNIGFLFWLFLMLLVVKRFGGDRWALLFLAILGFFSIFGYSLFFILFWLGLVIFEVLDLRIQIFNFVKHSLIVFSILVVIITIPTIELVTNYSDFDPSINWLGQAQQAAGNFSAYYLASGPRLHDIFTGNILFNQTPGHAFVPNFLTVSRYWLVGFAVLFWLSTFLGAAALARKGNSREKLMSVLLIGLLGAYFVSRYCLAGENLLTRRLDGVLAFLAILVFASAVHRFLILSEPWEMWAEHLLHTGKEAGVLRLAIFVTVFLISGAAMASYSLGPDATTITRDEYGAVKYISSQIKDSEVPCVVGGTYPLLALEAVSAKRVIGGGFSINKNFAQPELSQLFSDFKTRSAVDILTDAKIITNAKNCYAIIKANDAHFGTDLVLIKVGEVVVLRK</sequence>
<dbReference type="EMBL" id="MFRE01000015">
    <property type="protein sequence ID" value="OGH93978.1"/>
    <property type="molecule type" value="Genomic_DNA"/>
</dbReference>
<reference evidence="2 3" key="1">
    <citation type="journal article" date="2016" name="Nat. Commun.">
        <title>Thousands of microbial genomes shed light on interconnected biogeochemical processes in an aquifer system.</title>
        <authorList>
            <person name="Anantharaman K."/>
            <person name="Brown C.T."/>
            <person name="Hug L.A."/>
            <person name="Sharon I."/>
            <person name="Castelle C.J."/>
            <person name="Probst A.J."/>
            <person name="Thomas B.C."/>
            <person name="Singh A."/>
            <person name="Wilkins M.J."/>
            <person name="Karaoz U."/>
            <person name="Brodie E.L."/>
            <person name="Williams K.H."/>
            <person name="Hubbard S.S."/>
            <person name="Banfield J.F."/>
        </authorList>
    </citation>
    <scope>NUCLEOTIDE SEQUENCE [LARGE SCALE GENOMIC DNA]</scope>
</reference>
<feature type="transmembrane region" description="Helical" evidence="1">
    <location>
        <begin position="590"/>
        <end position="612"/>
    </location>
</feature>
<feature type="transmembrane region" description="Helical" evidence="1">
    <location>
        <begin position="404"/>
        <end position="424"/>
    </location>
</feature>
<keyword evidence="1" id="KW-1133">Transmembrane helix</keyword>
<feature type="transmembrane region" description="Helical" evidence="1">
    <location>
        <begin position="93"/>
        <end position="110"/>
    </location>
</feature>
<evidence type="ECO:0000313" key="3">
    <source>
        <dbReference type="Proteomes" id="UP000178254"/>
    </source>
</evidence>
<feature type="transmembrane region" description="Helical" evidence="1">
    <location>
        <begin position="522"/>
        <end position="544"/>
    </location>
</feature>
<feature type="transmembrane region" description="Helical" evidence="1">
    <location>
        <begin position="10"/>
        <end position="28"/>
    </location>
</feature>
<feature type="transmembrane region" description="Helical" evidence="1">
    <location>
        <begin position="140"/>
        <end position="164"/>
    </location>
</feature>
<evidence type="ECO:0000313" key="2">
    <source>
        <dbReference type="EMBL" id="OGH93978.1"/>
    </source>
</evidence>
<dbReference type="AlphaFoldDB" id="A0A1F6PCY5"/>
<protein>
    <recommendedName>
        <fullName evidence="4">Glycosyltransferase RgtA/B/C/D-like domain-containing protein</fullName>
    </recommendedName>
</protein>
<feature type="transmembrane region" description="Helical" evidence="1">
    <location>
        <begin position="550"/>
        <end position="569"/>
    </location>
</feature>
<evidence type="ECO:0000256" key="1">
    <source>
        <dbReference type="SAM" id="Phobius"/>
    </source>
</evidence>